<sequence length="226" mass="23810">MSLGHTFAIYGNNDALTSTDNYASASASADNVTAPPVIPDGCFAAVSDISPGVEPTKGISASSLKVLEIIVYLGAMPVLTLVGCVTNTLSCVVFYRLGVKKGINLCLLLLSASDLLFLLSQTAVRSSRVMLTLTASARGISQWEYTVVTFHLLRKVCTYFVSVGSFGSVKENHRMRGTPAQLFLTCILTTLRGSSDSQGAHYNFARPVFSVSAAKLCAQGPGTAAV</sequence>
<proteinExistence type="predicted"/>
<evidence type="ECO:0000313" key="3">
    <source>
        <dbReference type="Proteomes" id="UP001519460"/>
    </source>
</evidence>
<dbReference type="Gene3D" id="1.20.1070.10">
    <property type="entry name" value="Rhodopsin 7-helix transmembrane proteins"/>
    <property type="match status" value="1"/>
</dbReference>
<keyword evidence="3" id="KW-1185">Reference proteome</keyword>
<dbReference type="EMBL" id="JACVVK020000267">
    <property type="protein sequence ID" value="KAK7481109.1"/>
    <property type="molecule type" value="Genomic_DNA"/>
</dbReference>
<feature type="transmembrane region" description="Helical" evidence="1">
    <location>
        <begin position="102"/>
        <end position="120"/>
    </location>
</feature>
<dbReference type="Proteomes" id="UP001519460">
    <property type="component" value="Unassembled WGS sequence"/>
</dbReference>
<accession>A0ABD0K236</accession>
<comment type="caution">
    <text evidence="2">The sequence shown here is derived from an EMBL/GenBank/DDBJ whole genome shotgun (WGS) entry which is preliminary data.</text>
</comment>
<protein>
    <recommendedName>
        <fullName evidence="4">G-protein coupled receptors family 1 profile domain-containing protein</fullName>
    </recommendedName>
</protein>
<keyword evidence="1" id="KW-0472">Membrane</keyword>
<gene>
    <name evidence="2" type="ORF">BaRGS_00027649</name>
</gene>
<keyword evidence="1" id="KW-1133">Transmembrane helix</keyword>
<name>A0ABD0K236_9CAEN</name>
<feature type="transmembrane region" description="Helical" evidence="1">
    <location>
        <begin position="69"/>
        <end position="95"/>
    </location>
</feature>
<organism evidence="2 3">
    <name type="scientific">Batillaria attramentaria</name>
    <dbReference type="NCBI Taxonomy" id="370345"/>
    <lineage>
        <taxon>Eukaryota</taxon>
        <taxon>Metazoa</taxon>
        <taxon>Spiralia</taxon>
        <taxon>Lophotrochozoa</taxon>
        <taxon>Mollusca</taxon>
        <taxon>Gastropoda</taxon>
        <taxon>Caenogastropoda</taxon>
        <taxon>Sorbeoconcha</taxon>
        <taxon>Cerithioidea</taxon>
        <taxon>Batillariidae</taxon>
        <taxon>Batillaria</taxon>
    </lineage>
</organism>
<dbReference type="AlphaFoldDB" id="A0ABD0K236"/>
<evidence type="ECO:0000313" key="2">
    <source>
        <dbReference type="EMBL" id="KAK7481109.1"/>
    </source>
</evidence>
<evidence type="ECO:0000256" key="1">
    <source>
        <dbReference type="SAM" id="Phobius"/>
    </source>
</evidence>
<reference evidence="2 3" key="1">
    <citation type="journal article" date="2023" name="Sci. Data">
        <title>Genome assembly of the Korean intertidal mud-creeper Batillaria attramentaria.</title>
        <authorList>
            <person name="Patra A.K."/>
            <person name="Ho P.T."/>
            <person name="Jun S."/>
            <person name="Lee S.J."/>
            <person name="Kim Y."/>
            <person name="Won Y.J."/>
        </authorList>
    </citation>
    <scope>NUCLEOTIDE SEQUENCE [LARGE SCALE GENOMIC DNA]</scope>
    <source>
        <strain evidence="2">Wonlab-2016</strain>
    </source>
</reference>
<evidence type="ECO:0008006" key="4">
    <source>
        <dbReference type="Google" id="ProtNLM"/>
    </source>
</evidence>
<keyword evidence="1" id="KW-0812">Transmembrane</keyword>